<protein>
    <recommendedName>
        <fullName evidence="4">RRM domain-containing protein</fullName>
    </recommendedName>
</protein>
<dbReference type="Proteomes" id="UP000286045">
    <property type="component" value="Unassembled WGS sequence"/>
</dbReference>
<evidence type="ECO:0000313" key="2">
    <source>
        <dbReference type="EMBL" id="RWA05998.1"/>
    </source>
</evidence>
<evidence type="ECO:0000256" key="1">
    <source>
        <dbReference type="SAM" id="MobiDB-lite"/>
    </source>
</evidence>
<dbReference type="GO" id="GO:0003676">
    <property type="term" value="F:nucleic acid binding"/>
    <property type="evidence" value="ECO:0007669"/>
    <property type="project" value="InterPro"/>
</dbReference>
<evidence type="ECO:0008006" key="4">
    <source>
        <dbReference type="Google" id="ProtNLM"/>
    </source>
</evidence>
<name>A0A439CV02_9PEZI</name>
<feature type="compositionally biased region" description="Polar residues" evidence="1">
    <location>
        <begin position="157"/>
        <end position="173"/>
    </location>
</feature>
<reference evidence="2 3" key="1">
    <citation type="submission" date="2018-12" db="EMBL/GenBank/DDBJ databases">
        <title>Draft genome sequence of Xylaria grammica IHI A82.</title>
        <authorList>
            <person name="Buettner E."/>
            <person name="Kellner H."/>
        </authorList>
    </citation>
    <scope>NUCLEOTIDE SEQUENCE [LARGE SCALE GENOMIC DNA]</scope>
    <source>
        <strain evidence="2 3">IHI A82</strain>
    </source>
</reference>
<keyword evidence="3" id="KW-1185">Reference proteome</keyword>
<feature type="region of interest" description="Disordered" evidence="1">
    <location>
        <begin position="146"/>
        <end position="200"/>
    </location>
</feature>
<dbReference type="AlphaFoldDB" id="A0A439CV02"/>
<dbReference type="EMBL" id="RYZI01000378">
    <property type="protein sequence ID" value="RWA05998.1"/>
    <property type="molecule type" value="Genomic_DNA"/>
</dbReference>
<proteinExistence type="predicted"/>
<accession>A0A439CV02</accession>
<organism evidence="2 3">
    <name type="scientific">Xylaria grammica</name>
    <dbReference type="NCBI Taxonomy" id="363999"/>
    <lineage>
        <taxon>Eukaryota</taxon>
        <taxon>Fungi</taxon>
        <taxon>Dikarya</taxon>
        <taxon>Ascomycota</taxon>
        <taxon>Pezizomycotina</taxon>
        <taxon>Sordariomycetes</taxon>
        <taxon>Xylariomycetidae</taxon>
        <taxon>Xylariales</taxon>
        <taxon>Xylariaceae</taxon>
        <taxon>Xylaria</taxon>
    </lineage>
</organism>
<gene>
    <name evidence="2" type="ORF">EKO27_g9106</name>
</gene>
<comment type="caution">
    <text evidence="2">The sequence shown here is derived from an EMBL/GenBank/DDBJ whole genome shotgun (WGS) entry which is preliminary data.</text>
</comment>
<evidence type="ECO:0000313" key="3">
    <source>
        <dbReference type="Proteomes" id="UP000286045"/>
    </source>
</evidence>
<sequence>MHFVMDKQKSKDHPSAQSATLSMLNESAPNNQAGTGIQYQFHDTDYAMPGNQASYHYPEGPLLYTERLARSGNRDTDRGEVDQAATGTRLGFGGIVRAGAGGQETFNLLQHLASIRSEPDNEHVFEQSVQYYLGEASQAIRPQSDFDLRNGHDLVNQDANGIQDGTSAQNDASPQHDDDTTNRYGMGIPDHRNTRFGTDTTRVHGDTSVRHEDQGVGCQLTGNVGDLDNYFHGPALDFTNDWTNASVWITELPTDCTLKDLFSSLAGCGKIFSASILATDRDDEPLAANVRFWNADGPKRLMEKAKAGLFIVKEEKPTIEMDRVSKASLMDCKDSRVVNVRGRDTIANRLYMETRIPELSREVEDVIIWDVSGGWQSLQYRFASVEQAIKAKMALKQFKHAACPSRRERVGRAWLKIRYERDPCEEALDG</sequence>
<dbReference type="SUPFAM" id="SSF54928">
    <property type="entry name" value="RNA-binding domain, RBD"/>
    <property type="match status" value="1"/>
</dbReference>
<dbReference type="InterPro" id="IPR035979">
    <property type="entry name" value="RBD_domain_sf"/>
</dbReference>